<accession>X8CIG7</accession>
<proteinExistence type="predicted"/>
<evidence type="ECO:0000313" key="2">
    <source>
        <dbReference type="Proteomes" id="UP000020825"/>
    </source>
</evidence>
<protein>
    <submittedName>
        <fullName evidence="1">Uncharacterized protein</fullName>
    </submittedName>
</protein>
<dbReference type="AlphaFoldDB" id="X8CIG7"/>
<reference evidence="1 2" key="1">
    <citation type="submission" date="2013-12" db="EMBL/GenBank/DDBJ databases">
        <authorList>
            <person name="Zelazny A."/>
            <person name="Olivier K."/>
            <person name="Holland S."/>
            <person name="Lenaerts A."/>
            <person name="Ordway D."/>
            <person name="DeGroote M.A."/>
            <person name="Parker T."/>
            <person name="Sizemore C."/>
            <person name="Tallon L.J."/>
            <person name="Sadzewicz L.K."/>
            <person name="Sengamalay N."/>
            <person name="Fraser C.M."/>
            <person name="Hine E."/>
            <person name="Shefchek K.A."/>
            <person name="Das S.P."/>
            <person name="Tettelin H."/>
        </authorList>
    </citation>
    <scope>NUCLEOTIDE SEQUENCE [LARGE SCALE GENOMIC DNA]</scope>
    <source>
        <strain evidence="1 2">1956</strain>
    </source>
</reference>
<dbReference type="PATRIC" id="fig|1299331.3.peg.3154"/>
<comment type="caution">
    <text evidence="1">The sequence shown here is derived from an EMBL/GenBank/DDBJ whole genome shotgun (WGS) entry which is preliminary data.</text>
</comment>
<sequence length="57" mass="6438">MHVWQVRAQLRRSAANIKDAISWLGAHEALCKVAPQRICAHEALDRFVHPGIPQARI</sequence>
<evidence type="ECO:0000313" key="1">
    <source>
        <dbReference type="EMBL" id="EUA55085.1"/>
    </source>
</evidence>
<gene>
    <name evidence="1" type="ORF">I550_3236</name>
</gene>
<name>X8CIG7_MYCIT</name>
<dbReference type="EMBL" id="JAOG01000002">
    <property type="protein sequence ID" value="EUA55085.1"/>
    <property type="molecule type" value="Genomic_DNA"/>
</dbReference>
<organism evidence="1 2">
    <name type="scientific">Mycobacterium intracellulare 1956</name>
    <dbReference type="NCBI Taxonomy" id="1299331"/>
    <lineage>
        <taxon>Bacteria</taxon>
        <taxon>Bacillati</taxon>
        <taxon>Actinomycetota</taxon>
        <taxon>Actinomycetes</taxon>
        <taxon>Mycobacteriales</taxon>
        <taxon>Mycobacteriaceae</taxon>
        <taxon>Mycobacterium</taxon>
        <taxon>Mycobacterium avium complex (MAC)</taxon>
    </lineage>
</organism>
<dbReference type="Proteomes" id="UP000020825">
    <property type="component" value="Unassembled WGS sequence"/>
</dbReference>